<keyword evidence="3" id="KW-1185">Reference proteome</keyword>
<organism evidence="2 3">
    <name type="scientific">Candolleomyces eurysporus</name>
    <dbReference type="NCBI Taxonomy" id="2828524"/>
    <lineage>
        <taxon>Eukaryota</taxon>
        <taxon>Fungi</taxon>
        <taxon>Dikarya</taxon>
        <taxon>Basidiomycota</taxon>
        <taxon>Agaricomycotina</taxon>
        <taxon>Agaricomycetes</taxon>
        <taxon>Agaricomycetidae</taxon>
        <taxon>Agaricales</taxon>
        <taxon>Agaricineae</taxon>
        <taxon>Psathyrellaceae</taxon>
        <taxon>Candolleomyces</taxon>
    </lineage>
</organism>
<feature type="transmembrane region" description="Helical" evidence="1">
    <location>
        <begin position="77"/>
        <end position="105"/>
    </location>
</feature>
<dbReference type="AlphaFoldDB" id="A0A9W8MJC5"/>
<evidence type="ECO:0000313" key="3">
    <source>
        <dbReference type="Proteomes" id="UP001140091"/>
    </source>
</evidence>
<feature type="transmembrane region" description="Helical" evidence="1">
    <location>
        <begin position="246"/>
        <end position="267"/>
    </location>
</feature>
<gene>
    <name evidence="2" type="ORF">H1R20_g2994</name>
</gene>
<feature type="transmembrane region" description="Helical" evidence="1">
    <location>
        <begin position="214"/>
        <end position="234"/>
    </location>
</feature>
<feature type="transmembrane region" description="Helical" evidence="1">
    <location>
        <begin position="279"/>
        <end position="303"/>
    </location>
</feature>
<feature type="non-terminal residue" evidence="2">
    <location>
        <position position="342"/>
    </location>
</feature>
<feature type="transmembrane region" description="Helical" evidence="1">
    <location>
        <begin position="125"/>
        <end position="146"/>
    </location>
</feature>
<dbReference type="Proteomes" id="UP001140091">
    <property type="component" value="Unassembled WGS sequence"/>
</dbReference>
<feature type="transmembrane region" description="Helical" evidence="1">
    <location>
        <begin position="152"/>
        <end position="178"/>
    </location>
</feature>
<proteinExistence type="predicted"/>
<keyword evidence="1" id="KW-0812">Transmembrane</keyword>
<evidence type="ECO:0000256" key="1">
    <source>
        <dbReference type="SAM" id="Phobius"/>
    </source>
</evidence>
<feature type="transmembrane region" description="Helical" evidence="1">
    <location>
        <begin position="190"/>
        <end position="208"/>
    </location>
</feature>
<sequence>MVLYNILQSIHKHHFDCELPNLFFSSGVELMHDQATFGGGVQVAVLAFMRDLLDDEAFGIELWRNDDNHQGSRLYTIYSLGLMLGLLAIAMNITVAAVAAVNAAIACHFSLHAEASHKHTMRYRVVFCMILQFMSGAISGMSFILLTLNYDWTFAIVAGFLFFVGSVVAAYHLIALFGTEWFTRLRTQPWHTVSLILCFVAFSFDVSTPSRSSWFTITTFGVTIVYHMIAVLYNTSPHQHPSIAEICSVFVISMFWVGCAVTTRILSRWFEGEWGLANMYVVCILSAIEATVLFVIGVINSVLLDRWYDENEHDTVAWGVSPMRRVLHFFKKLLRKIRVMFT</sequence>
<accession>A0A9W8MJC5</accession>
<reference evidence="2" key="1">
    <citation type="submission" date="2022-06" db="EMBL/GenBank/DDBJ databases">
        <title>Genome Sequence of Candolleomyces eurysporus.</title>
        <authorList>
            <person name="Buettner E."/>
        </authorList>
    </citation>
    <scope>NUCLEOTIDE SEQUENCE</scope>
    <source>
        <strain evidence="2">VTCC 930004</strain>
    </source>
</reference>
<protein>
    <submittedName>
        <fullName evidence="2">Uncharacterized protein</fullName>
    </submittedName>
</protein>
<dbReference type="OrthoDB" id="10425711at2759"/>
<name>A0A9W8MJC5_9AGAR</name>
<dbReference type="EMBL" id="JANBPK010000726">
    <property type="protein sequence ID" value="KAJ2934115.1"/>
    <property type="molecule type" value="Genomic_DNA"/>
</dbReference>
<keyword evidence="1" id="KW-1133">Transmembrane helix</keyword>
<keyword evidence="1" id="KW-0472">Membrane</keyword>
<comment type="caution">
    <text evidence="2">The sequence shown here is derived from an EMBL/GenBank/DDBJ whole genome shotgun (WGS) entry which is preliminary data.</text>
</comment>
<evidence type="ECO:0000313" key="2">
    <source>
        <dbReference type="EMBL" id="KAJ2934115.1"/>
    </source>
</evidence>